<sequence>MFPAKSGVMNTPKVASDPKEDEFWTGGSSKKASALAVNNDDDDAAEDEVLDDDRPDQQDEEVEEDDTVILPLKRHVPYVPASPLAEEPPILPLAQQTPVPVQSTHEDTPFAPEPEEEVSHAEPDVSRLEEPLIINPKLDEIAVKIWSTLGEVVFPGNGYASAPDASETIKILRTQSMAPNASSNTSLTSKLLLVLLTSPPPNSVSYPTPVPMNTLKSAVEELAEERGFGSNLGVKTVYSCVAKKLIKIDRSSKEALVGFDAS</sequence>
<dbReference type="AlphaFoldDB" id="A0A0C3QSC2"/>
<feature type="region of interest" description="Disordered" evidence="1">
    <location>
        <begin position="1"/>
        <end position="69"/>
    </location>
</feature>
<name>A0A0C3QSC2_9AGAM</name>
<gene>
    <name evidence="2" type="ORF">M407DRAFT_242070</name>
</gene>
<feature type="compositionally biased region" description="Acidic residues" evidence="1">
    <location>
        <begin position="39"/>
        <end position="67"/>
    </location>
</feature>
<reference evidence="3" key="2">
    <citation type="submission" date="2015-01" db="EMBL/GenBank/DDBJ databases">
        <title>Evolutionary Origins and Diversification of the Mycorrhizal Mutualists.</title>
        <authorList>
            <consortium name="DOE Joint Genome Institute"/>
            <consortium name="Mycorrhizal Genomics Consortium"/>
            <person name="Kohler A."/>
            <person name="Kuo A."/>
            <person name="Nagy L.G."/>
            <person name="Floudas D."/>
            <person name="Copeland A."/>
            <person name="Barry K.W."/>
            <person name="Cichocki N."/>
            <person name="Veneault-Fourrey C."/>
            <person name="LaButti K."/>
            <person name="Lindquist E.A."/>
            <person name="Lipzen A."/>
            <person name="Lundell T."/>
            <person name="Morin E."/>
            <person name="Murat C."/>
            <person name="Riley R."/>
            <person name="Ohm R."/>
            <person name="Sun H."/>
            <person name="Tunlid A."/>
            <person name="Henrissat B."/>
            <person name="Grigoriev I.V."/>
            <person name="Hibbett D.S."/>
            <person name="Martin F."/>
        </authorList>
    </citation>
    <scope>NUCLEOTIDE SEQUENCE [LARGE SCALE GENOMIC DNA]</scope>
    <source>
        <strain evidence="3">MUT 4182</strain>
    </source>
</reference>
<evidence type="ECO:0000256" key="1">
    <source>
        <dbReference type="SAM" id="MobiDB-lite"/>
    </source>
</evidence>
<evidence type="ECO:0000313" key="2">
    <source>
        <dbReference type="EMBL" id="KIO30844.1"/>
    </source>
</evidence>
<dbReference type="Proteomes" id="UP000054248">
    <property type="component" value="Unassembled WGS sequence"/>
</dbReference>
<organism evidence="2 3">
    <name type="scientific">Tulasnella calospora MUT 4182</name>
    <dbReference type="NCBI Taxonomy" id="1051891"/>
    <lineage>
        <taxon>Eukaryota</taxon>
        <taxon>Fungi</taxon>
        <taxon>Dikarya</taxon>
        <taxon>Basidiomycota</taxon>
        <taxon>Agaricomycotina</taxon>
        <taxon>Agaricomycetes</taxon>
        <taxon>Cantharellales</taxon>
        <taxon>Tulasnellaceae</taxon>
        <taxon>Tulasnella</taxon>
    </lineage>
</organism>
<feature type="region of interest" description="Disordered" evidence="1">
    <location>
        <begin position="100"/>
        <end position="125"/>
    </location>
</feature>
<evidence type="ECO:0000313" key="3">
    <source>
        <dbReference type="Proteomes" id="UP000054248"/>
    </source>
</evidence>
<accession>A0A0C3QSC2</accession>
<protein>
    <submittedName>
        <fullName evidence="2">Uncharacterized protein</fullName>
    </submittedName>
</protein>
<dbReference type="HOGENOM" id="CLU_1062428_0_0_1"/>
<proteinExistence type="predicted"/>
<reference evidence="2 3" key="1">
    <citation type="submission" date="2014-04" db="EMBL/GenBank/DDBJ databases">
        <authorList>
            <consortium name="DOE Joint Genome Institute"/>
            <person name="Kuo A."/>
            <person name="Girlanda M."/>
            <person name="Perotto S."/>
            <person name="Kohler A."/>
            <person name="Nagy L.G."/>
            <person name="Floudas D."/>
            <person name="Copeland A."/>
            <person name="Barry K.W."/>
            <person name="Cichocki N."/>
            <person name="Veneault-Fourrey C."/>
            <person name="LaButti K."/>
            <person name="Lindquist E.A."/>
            <person name="Lipzen A."/>
            <person name="Lundell T."/>
            <person name="Morin E."/>
            <person name="Murat C."/>
            <person name="Sun H."/>
            <person name="Tunlid A."/>
            <person name="Henrissat B."/>
            <person name="Grigoriev I.V."/>
            <person name="Hibbett D.S."/>
            <person name="Martin F."/>
            <person name="Nordberg H.P."/>
            <person name="Cantor M.N."/>
            <person name="Hua S.X."/>
        </authorList>
    </citation>
    <scope>NUCLEOTIDE SEQUENCE [LARGE SCALE GENOMIC DNA]</scope>
    <source>
        <strain evidence="2 3">MUT 4182</strain>
    </source>
</reference>
<dbReference type="STRING" id="1051891.A0A0C3QSC2"/>
<keyword evidence="3" id="KW-1185">Reference proteome</keyword>
<dbReference type="EMBL" id="KN822968">
    <property type="protein sequence ID" value="KIO30844.1"/>
    <property type="molecule type" value="Genomic_DNA"/>
</dbReference>
<dbReference type="OrthoDB" id="3262547at2759"/>